<name>A0A7W4JZ17_9PROT</name>
<organism evidence="2 3">
    <name type="scientific">Gluconacetobacter dulcium</name>
    <dbReference type="NCBI Taxonomy" id="2729096"/>
    <lineage>
        <taxon>Bacteria</taxon>
        <taxon>Pseudomonadati</taxon>
        <taxon>Pseudomonadota</taxon>
        <taxon>Alphaproteobacteria</taxon>
        <taxon>Acetobacterales</taxon>
        <taxon>Acetobacteraceae</taxon>
        <taxon>Gluconacetobacter</taxon>
    </lineage>
</organism>
<dbReference type="RefSeq" id="WP_183008710.1">
    <property type="nucleotide sequence ID" value="NZ_JABEQP010000003.1"/>
</dbReference>
<gene>
    <name evidence="2" type="ORF">HLH44_07370</name>
</gene>
<evidence type="ECO:0000313" key="3">
    <source>
        <dbReference type="Proteomes" id="UP000530320"/>
    </source>
</evidence>
<keyword evidence="1" id="KW-0732">Signal</keyword>
<comment type="caution">
    <text evidence="2">The sequence shown here is derived from an EMBL/GenBank/DDBJ whole genome shotgun (WGS) entry which is preliminary data.</text>
</comment>
<feature type="signal peptide" evidence="1">
    <location>
        <begin position="1"/>
        <end position="19"/>
    </location>
</feature>
<dbReference type="EMBL" id="JABEQP010000003">
    <property type="protein sequence ID" value="MBB2197280.1"/>
    <property type="molecule type" value="Genomic_DNA"/>
</dbReference>
<accession>A0A7W4JZ17</accession>
<reference evidence="2 3" key="1">
    <citation type="submission" date="2020-04" db="EMBL/GenBank/DDBJ databases">
        <title>Description of novel Gluconacetobacter.</title>
        <authorList>
            <person name="Sombolestani A."/>
        </authorList>
    </citation>
    <scope>NUCLEOTIDE SEQUENCE [LARGE SCALE GENOMIC DNA]</scope>
    <source>
        <strain evidence="2 3">LMG 22058</strain>
    </source>
</reference>
<feature type="chain" id="PRO_5030942792" evidence="1">
    <location>
        <begin position="20"/>
        <end position="111"/>
    </location>
</feature>
<evidence type="ECO:0000256" key="1">
    <source>
        <dbReference type="SAM" id="SignalP"/>
    </source>
</evidence>
<dbReference type="Proteomes" id="UP000530320">
    <property type="component" value="Unassembled WGS sequence"/>
</dbReference>
<sequence length="111" mass="11798">MKKAVFGFLSLCVISAAHAAPTHYTTKRGGLTAELVLNGSQSDYYLSSQEGMAELPHATVVKKGDSFIVTTHEDKQTCSVEVKVAGTEVASSHEVGGNCVYFHGAAVDFNF</sequence>
<dbReference type="AlphaFoldDB" id="A0A7W4JZ17"/>
<evidence type="ECO:0000313" key="2">
    <source>
        <dbReference type="EMBL" id="MBB2197280.1"/>
    </source>
</evidence>
<proteinExistence type="predicted"/>
<protein>
    <submittedName>
        <fullName evidence="2">Uncharacterized protein</fullName>
    </submittedName>
</protein>